<dbReference type="InterPro" id="IPR032466">
    <property type="entry name" value="Metal_Hydrolase"/>
</dbReference>
<dbReference type="EMBL" id="VTOU01000005">
    <property type="protein sequence ID" value="TZG24621.1"/>
    <property type="molecule type" value="Genomic_DNA"/>
</dbReference>
<accession>A0A5D9C3T8</accession>
<sequence length="414" mass="46816">MICERPSDPAEIPQDSPSLRTDKNWEDVCMKYNRISADCHMDLCNLPPDLFVSEASEAFKARVPHVVDAEDGRRWFDGDGIGYGLVNGCSGGGAPYVPGAHHRIDRMAETGLYDDGKKGIRRVSDPYLRLKEMEMDGVDAEVIFGPLSLMLQMRDPALIRESLYIYNTWLAQDFCKPFPDRQLGLGCVPLNDIDYAVKEIHRVAELGLAGIELPHSPDMVPLWHPQWEPIWQAISDVDLPMHFHTFPSVPTGIPAFDPEHRPARLFTMVSTFQVNLFPIVAGIISSGALERYPNLRVAFGESGIGWLPYAMDRMDFEWDDQFKFGAMGQRLKMKPSEYLLRQCRFSFQYEKIGAKLVDLIGVETLMWGSDFPHGDGVWPDSSAIIEDQFAHLPAETTRKIVCDNAVEFYRLENA</sequence>
<dbReference type="Pfam" id="PF04909">
    <property type="entry name" value="Amidohydro_2"/>
    <property type="match status" value="1"/>
</dbReference>
<keyword evidence="4" id="KW-1185">Reference proteome</keyword>
<dbReference type="PANTHER" id="PTHR21240">
    <property type="entry name" value="2-AMINO-3-CARBOXYLMUCONATE-6-SEMIALDEHYDE DECARBOXYLASE"/>
    <property type="match status" value="1"/>
</dbReference>
<organism evidence="3 4">
    <name type="scientific">Sphingomonas montanisoli</name>
    <dbReference type="NCBI Taxonomy" id="2606412"/>
    <lineage>
        <taxon>Bacteria</taxon>
        <taxon>Pseudomonadati</taxon>
        <taxon>Pseudomonadota</taxon>
        <taxon>Alphaproteobacteria</taxon>
        <taxon>Sphingomonadales</taxon>
        <taxon>Sphingomonadaceae</taxon>
        <taxon>Sphingomonas</taxon>
    </lineage>
</organism>
<evidence type="ECO:0000259" key="2">
    <source>
        <dbReference type="Pfam" id="PF04909"/>
    </source>
</evidence>
<name>A0A5D9C3T8_9SPHN</name>
<reference evidence="3 4" key="1">
    <citation type="submission" date="2019-08" db="EMBL/GenBank/DDBJ databases">
        <authorList>
            <person name="Wang G."/>
            <person name="Xu Z."/>
        </authorList>
    </citation>
    <scope>NUCLEOTIDE SEQUENCE [LARGE SCALE GENOMIC DNA]</scope>
    <source>
        <strain evidence="3 4">ZX</strain>
    </source>
</reference>
<dbReference type="GO" id="GO:0019748">
    <property type="term" value="P:secondary metabolic process"/>
    <property type="evidence" value="ECO:0007669"/>
    <property type="project" value="TreeGrafter"/>
</dbReference>
<gene>
    <name evidence="3" type="ORF">FYJ91_18530</name>
</gene>
<evidence type="ECO:0000256" key="1">
    <source>
        <dbReference type="ARBA" id="ARBA00023239"/>
    </source>
</evidence>
<dbReference type="Gene3D" id="3.20.20.140">
    <property type="entry name" value="Metal-dependent hydrolases"/>
    <property type="match status" value="1"/>
</dbReference>
<evidence type="ECO:0000313" key="4">
    <source>
        <dbReference type="Proteomes" id="UP000322077"/>
    </source>
</evidence>
<dbReference type="GO" id="GO:0005737">
    <property type="term" value="C:cytoplasm"/>
    <property type="evidence" value="ECO:0007669"/>
    <property type="project" value="TreeGrafter"/>
</dbReference>
<feature type="domain" description="Amidohydrolase-related" evidence="2">
    <location>
        <begin position="121"/>
        <end position="411"/>
    </location>
</feature>
<comment type="caution">
    <text evidence="3">The sequence shown here is derived from an EMBL/GenBank/DDBJ whole genome shotgun (WGS) entry which is preliminary data.</text>
</comment>
<keyword evidence="1" id="KW-0456">Lyase</keyword>
<protein>
    <submittedName>
        <fullName evidence="3">Amidohydrolase</fullName>
    </submittedName>
</protein>
<dbReference type="AlphaFoldDB" id="A0A5D9C3T8"/>
<dbReference type="GO" id="GO:0016787">
    <property type="term" value="F:hydrolase activity"/>
    <property type="evidence" value="ECO:0007669"/>
    <property type="project" value="UniProtKB-KW"/>
</dbReference>
<proteinExistence type="predicted"/>
<dbReference type="SUPFAM" id="SSF51556">
    <property type="entry name" value="Metallo-dependent hydrolases"/>
    <property type="match status" value="1"/>
</dbReference>
<dbReference type="Proteomes" id="UP000322077">
    <property type="component" value="Unassembled WGS sequence"/>
</dbReference>
<dbReference type="InterPro" id="IPR032465">
    <property type="entry name" value="ACMSD"/>
</dbReference>
<dbReference type="PANTHER" id="PTHR21240:SF28">
    <property type="entry name" value="ISO-OROTATE DECARBOXYLASE (EUROFUNG)"/>
    <property type="match status" value="1"/>
</dbReference>
<evidence type="ECO:0000313" key="3">
    <source>
        <dbReference type="EMBL" id="TZG24621.1"/>
    </source>
</evidence>
<dbReference type="InterPro" id="IPR006680">
    <property type="entry name" value="Amidohydro-rel"/>
</dbReference>
<keyword evidence="3" id="KW-0378">Hydrolase</keyword>
<dbReference type="GO" id="GO:0016831">
    <property type="term" value="F:carboxy-lyase activity"/>
    <property type="evidence" value="ECO:0007669"/>
    <property type="project" value="InterPro"/>
</dbReference>